<organism evidence="5 6">
    <name type="scientific">Algibacter lectus</name>
    <dbReference type="NCBI Taxonomy" id="221126"/>
    <lineage>
        <taxon>Bacteria</taxon>
        <taxon>Pseudomonadati</taxon>
        <taxon>Bacteroidota</taxon>
        <taxon>Flavobacteriia</taxon>
        <taxon>Flavobacteriales</taxon>
        <taxon>Flavobacteriaceae</taxon>
        <taxon>Algibacter</taxon>
    </lineage>
</organism>
<name>A0A090VJJ7_9FLAO</name>
<comment type="cofactor">
    <cofactor evidence="1">
        <name>Mg(2+)</name>
        <dbReference type="ChEBI" id="CHEBI:18420"/>
    </cofactor>
</comment>
<dbReference type="InterPro" id="IPR023214">
    <property type="entry name" value="HAD_sf"/>
</dbReference>
<dbReference type="Gene3D" id="1.10.150.520">
    <property type="match status" value="1"/>
</dbReference>
<dbReference type="InterPro" id="IPR041492">
    <property type="entry name" value="HAD_2"/>
</dbReference>
<dbReference type="SFLD" id="SFLDS00003">
    <property type="entry name" value="Haloacid_Dehalogenase"/>
    <property type="match status" value="1"/>
</dbReference>
<dbReference type="Gene3D" id="3.40.50.1000">
    <property type="entry name" value="HAD superfamily/HAD-like"/>
    <property type="match status" value="1"/>
</dbReference>
<dbReference type="GO" id="GO:0016791">
    <property type="term" value="F:phosphatase activity"/>
    <property type="evidence" value="ECO:0007669"/>
    <property type="project" value="TreeGrafter"/>
</dbReference>
<evidence type="ECO:0000256" key="3">
    <source>
        <dbReference type="ARBA" id="ARBA00022801"/>
    </source>
</evidence>
<evidence type="ECO:0000256" key="2">
    <source>
        <dbReference type="ARBA" id="ARBA00022723"/>
    </source>
</evidence>
<dbReference type="PANTHER" id="PTHR46470:SF2">
    <property type="entry name" value="GLYCERALDEHYDE 3-PHOSPHATE PHOSPHATASE"/>
    <property type="match status" value="1"/>
</dbReference>
<protein>
    <submittedName>
        <fullName evidence="5">Putative FMN hydrolase</fullName>
    </submittedName>
</protein>
<dbReference type="RefSeq" id="WP_042506756.1">
    <property type="nucleotide sequence ID" value="NZ_BBNQ01000026.1"/>
</dbReference>
<evidence type="ECO:0000313" key="6">
    <source>
        <dbReference type="Proteomes" id="UP000029644"/>
    </source>
</evidence>
<dbReference type="InterPro" id="IPR036412">
    <property type="entry name" value="HAD-like_sf"/>
</dbReference>
<accession>A0A090VJJ7</accession>
<dbReference type="GO" id="GO:0044281">
    <property type="term" value="P:small molecule metabolic process"/>
    <property type="evidence" value="ECO:0007669"/>
    <property type="project" value="UniProtKB-ARBA"/>
</dbReference>
<dbReference type="SFLD" id="SFLDG01129">
    <property type="entry name" value="C1.5:_HAD__Beta-PGM__Phosphata"/>
    <property type="match status" value="1"/>
</dbReference>
<dbReference type="Proteomes" id="UP000029644">
    <property type="component" value="Unassembled WGS sequence"/>
</dbReference>
<gene>
    <name evidence="5" type="ORF">JCM19300_10</name>
</gene>
<dbReference type="OrthoDB" id="9809962at2"/>
<reference evidence="5 6" key="1">
    <citation type="journal article" date="2014" name="Genome Announc.">
        <title>Draft Genome Sequences of Marine Flavobacterium Algibacter lectus Strains SS8 and NR4.</title>
        <authorList>
            <person name="Takatani N."/>
            <person name="Nakanishi M."/>
            <person name="Meirelles P."/>
            <person name="Mino S."/>
            <person name="Suda W."/>
            <person name="Oshima K."/>
            <person name="Hattori M."/>
            <person name="Ohkuma M."/>
            <person name="Hosokawa M."/>
            <person name="Miyashita K."/>
            <person name="Thompson F.L."/>
            <person name="Niwa A."/>
            <person name="Sawabe T."/>
            <person name="Sawabe T."/>
        </authorList>
    </citation>
    <scope>NUCLEOTIDE SEQUENCE [LARGE SCALE GENOMIC DNA]</scope>
    <source>
        <strain evidence="5 6">JCM 19300</strain>
    </source>
</reference>
<keyword evidence="4" id="KW-0460">Magnesium</keyword>
<dbReference type="Pfam" id="PF13419">
    <property type="entry name" value="HAD_2"/>
    <property type="match status" value="1"/>
</dbReference>
<evidence type="ECO:0000256" key="4">
    <source>
        <dbReference type="ARBA" id="ARBA00022842"/>
    </source>
</evidence>
<proteinExistence type="predicted"/>
<sequence length="234" mass="27326">MTTKNNIVFVFDLDDTLYKEIDFLKSAYREISQYISAKSDFESEAIYDKMITSYYNGDNPFQTVLDFVHSEEITISVLLDIYRNHEPNISLNASHQEILTYLKTNVYKIGLITDGRSIQQRSKLKALGLTEYFDDIIISEEFGSEKPNVKNFNFYLDKYGENYKYIYIGDNTKKDFIAPNALNWISICLRDSGENIHKQTFDLEKKLKPLFVINSLKQIPEILKKLNNFNELSL</sequence>
<comment type="caution">
    <text evidence="5">The sequence shown here is derived from an EMBL/GenBank/DDBJ whole genome shotgun (WGS) entry which is preliminary data.</text>
</comment>
<evidence type="ECO:0000256" key="1">
    <source>
        <dbReference type="ARBA" id="ARBA00001946"/>
    </source>
</evidence>
<keyword evidence="3 5" id="KW-0378">Hydrolase</keyword>
<dbReference type="NCBIfam" id="TIGR01549">
    <property type="entry name" value="HAD-SF-IA-v1"/>
    <property type="match status" value="1"/>
</dbReference>
<dbReference type="PANTHER" id="PTHR46470">
    <property type="entry name" value="N-ACYLNEURAMINATE-9-PHOSPHATASE"/>
    <property type="match status" value="1"/>
</dbReference>
<dbReference type="GO" id="GO:0046872">
    <property type="term" value="F:metal ion binding"/>
    <property type="evidence" value="ECO:0007669"/>
    <property type="project" value="UniProtKB-KW"/>
</dbReference>
<dbReference type="SUPFAM" id="SSF56784">
    <property type="entry name" value="HAD-like"/>
    <property type="match status" value="1"/>
</dbReference>
<dbReference type="InterPro" id="IPR006439">
    <property type="entry name" value="HAD-SF_hydro_IA"/>
</dbReference>
<evidence type="ECO:0000313" key="5">
    <source>
        <dbReference type="EMBL" id="GAL64906.1"/>
    </source>
</evidence>
<dbReference type="InterPro" id="IPR051400">
    <property type="entry name" value="HAD-like_hydrolase"/>
</dbReference>
<keyword evidence="2" id="KW-0479">Metal-binding</keyword>
<dbReference type="AlphaFoldDB" id="A0A090VJJ7"/>
<dbReference type="EMBL" id="BBNQ01000026">
    <property type="protein sequence ID" value="GAL64906.1"/>
    <property type="molecule type" value="Genomic_DNA"/>
</dbReference>